<gene>
    <name evidence="6" type="ORF">EDD73_108125</name>
</gene>
<dbReference type="Pfam" id="PF17481">
    <property type="entry name" value="Phage_sheath_domII"/>
    <property type="match status" value="1"/>
</dbReference>
<dbReference type="OrthoDB" id="89060at2"/>
<dbReference type="AlphaFoldDB" id="A0A4R2RLG4"/>
<evidence type="ECO:0000313" key="7">
    <source>
        <dbReference type="Proteomes" id="UP000294813"/>
    </source>
</evidence>
<keyword evidence="7" id="KW-1185">Reference proteome</keyword>
<dbReference type="InterPro" id="IPR020287">
    <property type="entry name" value="Tail_sheath_C"/>
</dbReference>
<dbReference type="InterPro" id="IPR035326">
    <property type="entry name" value="Beta_sandwich_Seath"/>
</dbReference>
<dbReference type="InterPro" id="IPR035089">
    <property type="entry name" value="Phage_sheath_subtilisin"/>
</dbReference>
<comment type="caution">
    <text evidence="6">The sequence shown here is derived from an EMBL/GenBank/DDBJ whole genome shotgun (WGS) entry which is preliminary data.</text>
</comment>
<sequence>MAGGTWTTQNKVRPGVYINFQSAGGPVGTVGERGTVTVPLPLSWGESKKVIEINAGDDVKTILGYDITAAQLLLVKEALKRAKTLLLYRLNTGTKATKTVGTLTATAKYSGARGNDLSLVIQTNVDDAAKFDVKTVLAGQVVDTQVVASIAELVANDWVVFSGTGTLTATAGAALTGGADGTVTNQDYTDYLSAIELYEFQTMALPSTDATLKSVVVSFVRRLREMEGRKIQVVLENYRNPDFEGVISVKNGVILADGTTLDARQAVVWVAAATASAEINQSLTYAAYDDAVDANPRYTNSQIETALLNGEFLFVQNKGRAIVEQDTNTFRSYTPTKTKVFSKNRPIRVLDGINNDFKRIFETYYIGKVNNNDDGRNLFRKECINHLETLQGIGAIQNFDAETDLAVVQGADSDSVAVELYVQPVDSIEKIYFSIKVK</sequence>
<dbReference type="Pfam" id="PF22671">
    <property type="entry name" value="Gp18_domIII_N"/>
    <property type="match status" value="1"/>
</dbReference>
<protein>
    <submittedName>
        <fullName evidence="6">Tail sheath protein</fullName>
    </submittedName>
</protein>
<organism evidence="6 7">
    <name type="scientific">Heliophilum fasciatum</name>
    <dbReference type="NCBI Taxonomy" id="35700"/>
    <lineage>
        <taxon>Bacteria</taxon>
        <taxon>Bacillati</taxon>
        <taxon>Bacillota</taxon>
        <taxon>Clostridia</taxon>
        <taxon>Eubacteriales</taxon>
        <taxon>Heliobacteriaceae</taxon>
        <taxon>Heliophilum</taxon>
    </lineage>
</organism>
<dbReference type="Gene3D" id="3.30.360.90">
    <property type="match status" value="1"/>
</dbReference>
<dbReference type="EMBL" id="SLXT01000008">
    <property type="protein sequence ID" value="TCP64772.1"/>
    <property type="molecule type" value="Genomic_DNA"/>
</dbReference>
<dbReference type="Proteomes" id="UP000294813">
    <property type="component" value="Unassembled WGS sequence"/>
</dbReference>
<evidence type="ECO:0000256" key="1">
    <source>
        <dbReference type="ARBA" id="ARBA00008005"/>
    </source>
</evidence>
<reference evidence="6 7" key="1">
    <citation type="submission" date="2019-03" db="EMBL/GenBank/DDBJ databases">
        <title>Genomic Encyclopedia of Type Strains, Phase IV (KMG-IV): sequencing the most valuable type-strain genomes for metagenomic binning, comparative biology and taxonomic classification.</title>
        <authorList>
            <person name="Goeker M."/>
        </authorList>
    </citation>
    <scope>NUCLEOTIDE SEQUENCE [LARGE SCALE GENOMIC DNA]</scope>
    <source>
        <strain evidence="6 7">DSM 11170</strain>
    </source>
</reference>
<evidence type="ECO:0000259" key="4">
    <source>
        <dbReference type="Pfam" id="PF17482"/>
    </source>
</evidence>
<feature type="domain" description="Tail sheath protein subtilisin-like" evidence="2">
    <location>
        <begin position="181"/>
        <end position="329"/>
    </location>
</feature>
<evidence type="ECO:0000259" key="5">
    <source>
        <dbReference type="Pfam" id="PF22671"/>
    </source>
</evidence>
<dbReference type="InterPro" id="IPR054564">
    <property type="entry name" value="Gp18_domIII_N"/>
</dbReference>
<evidence type="ECO:0000259" key="2">
    <source>
        <dbReference type="Pfam" id="PF04984"/>
    </source>
</evidence>
<proteinExistence type="inferred from homology"/>
<dbReference type="Pfam" id="PF04984">
    <property type="entry name" value="Phage_sheath_1"/>
    <property type="match status" value="1"/>
</dbReference>
<dbReference type="Gene3D" id="3.30.1490.360">
    <property type="match status" value="1"/>
</dbReference>
<accession>A0A4R2RLG4</accession>
<comment type="similarity">
    <text evidence="1">Belongs to the myoviridae tail sheath protein family.</text>
</comment>
<feature type="domain" description="Tail sheath protein Gp18-like" evidence="5">
    <location>
        <begin position="33"/>
        <end position="90"/>
    </location>
</feature>
<dbReference type="Gene3D" id="3.30.1370.220">
    <property type="match status" value="1"/>
</dbReference>
<feature type="domain" description="Tail sheath protein C-terminal" evidence="4">
    <location>
        <begin position="336"/>
        <end position="438"/>
    </location>
</feature>
<name>A0A4R2RLG4_9FIRM</name>
<evidence type="ECO:0000259" key="3">
    <source>
        <dbReference type="Pfam" id="PF17481"/>
    </source>
</evidence>
<evidence type="ECO:0000313" key="6">
    <source>
        <dbReference type="EMBL" id="TCP64772.1"/>
    </source>
</evidence>
<dbReference type="Pfam" id="PF17482">
    <property type="entry name" value="Phage_sheath_1C"/>
    <property type="match status" value="1"/>
</dbReference>
<dbReference type="Gene3D" id="3.40.50.11790">
    <property type="match status" value="1"/>
</dbReference>
<dbReference type="RefSeq" id="WP_131918911.1">
    <property type="nucleotide sequence ID" value="NZ_JAOQNU010000008.1"/>
</dbReference>
<dbReference type="Gene3D" id="2.60.40.4290">
    <property type="match status" value="1"/>
</dbReference>
<feature type="domain" description="Phage tail sheath protein-like beta-sandwich" evidence="3">
    <location>
        <begin position="91"/>
        <end position="180"/>
    </location>
</feature>